<protein>
    <submittedName>
        <fullName evidence="4">ABC transporter substrate-binding protein</fullName>
    </submittedName>
</protein>
<organism evidence="4 5">
    <name type="scientific">Tomitella cavernea</name>
    <dbReference type="NCBI Taxonomy" id="1387982"/>
    <lineage>
        <taxon>Bacteria</taxon>
        <taxon>Bacillati</taxon>
        <taxon>Actinomycetota</taxon>
        <taxon>Actinomycetes</taxon>
        <taxon>Mycobacteriales</taxon>
        <taxon>Tomitella</taxon>
    </lineage>
</organism>
<sequence length="532" mass="56237">MLTTVSRRATALVAISAAGLIALSACSSGGGSGDGTASASATGIQGVSQDAGTPVDGGTFRFASLAPVNSLDPARTQVTGSTGGTELAAIYDVLVRYDPEAQEYRPQLAESIGSNDDDTVWTLRLRDGVTFSDGSPFDADAVLWSIDRYNKNGGANSEIWAATVDAAKAVDPLTVQFTLSVPYSEFPAMLSLGHGMIVGRASDAGDTFKAVGAGPFTVGRFAPPEVLELAPRGDYWDGRPHLDHLRFVGISGQQAKLDTLRTGGVDGAYLTDPAVVADAKKQFPGYAENISLGVIGQINSREGRPGADVRVRKAMAYAIDPAVIDKRAQSGEGLPGSEIFQDWSTWHSDTDAVAPDADAARRLLGEAKQDGYDGTVHYVGVQSPQAQQTALAVEAMLESVGFNVTVDLVNSTTDMVRKLYVDHDYDLARAGNGLLDPAPVLRLYAGLHSDSSNNASGFASPEMDAALQAAMSARTKDDKRDRLADIQTLFNEQMPMLVWGARANYVPWVDSVHGIVPTLDGILLLGNAWNRQ</sequence>
<dbReference type="Gene3D" id="3.10.105.10">
    <property type="entry name" value="Dipeptide-binding Protein, Domain 3"/>
    <property type="match status" value="1"/>
</dbReference>
<dbReference type="PANTHER" id="PTHR30290:SF38">
    <property type="entry name" value="D,D-DIPEPTIDE-BINDING PERIPLASMIC PROTEIN DDPA-RELATED"/>
    <property type="match status" value="1"/>
</dbReference>
<dbReference type="PIRSF" id="PIRSF002741">
    <property type="entry name" value="MppA"/>
    <property type="match status" value="1"/>
</dbReference>
<comment type="caution">
    <text evidence="4">The sequence shown here is derived from an EMBL/GenBank/DDBJ whole genome shotgun (WGS) entry which is preliminary data.</text>
</comment>
<dbReference type="Pfam" id="PF00496">
    <property type="entry name" value="SBP_bac_5"/>
    <property type="match status" value="1"/>
</dbReference>
<feature type="domain" description="Solute-binding protein family 5" evidence="3">
    <location>
        <begin position="103"/>
        <end position="452"/>
    </location>
</feature>
<keyword evidence="5" id="KW-1185">Reference proteome</keyword>
<dbReference type="PROSITE" id="PS51257">
    <property type="entry name" value="PROKAR_LIPOPROTEIN"/>
    <property type="match status" value="1"/>
</dbReference>
<evidence type="ECO:0000313" key="4">
    <source>
        <dbReference type="EMBL" id="GAA4803687.1"/>
    </source>
</evidence>
<accession>A0ABP9C2R3</accession>
<dbReference type="InterPro" id="IPR000914">
    <property type="entry name" value="SBP_5_dom"/>
</dbReference>
<dbReference type="InterPro" id="IPR039424">
    <property type="entry name" value="SBP_5"/>
</dbReference>
<feature type="chain" id="PRO_5046022927" evidence="2">
    <location>
        <begin position="28"/>
        <end position="532"/>
    </location>
</feature>
<dbReference type="Proteomes" id="UP001500839">
    <property type="component" value="Unassembled WGS sequence"/>
</dbReference>
<evidence type="ECO:0000259" key="3">
    <source>
        <dbReference type="Pfam" id="PF00496"/>
    </source>
</evidence>
<dbReference type="EMBL" id="BAABKQ010000001">
    <property type="protein sequence ID" value="GAA4803687.1"/>
    <property type="molecule type" value="Genomic_DNA"/>
</dbReference>
<dbReference type="RefSeq" id="WP_207280089.1">
    <property type="nucleotide sequence ID" value="NZ_BAABKQ010000001.1"/>
</dbReference>
<evidence type="ECO:0000313" key="5">
    <source>
        <dbReference type="Proteomes" id="UP001500839"/>
    </source>
</evidence>
<feature type="signal peptide" evidence="2">
    <location>
        <begin position="1"/>
        <end position="27"/>
    </location>
</feature>
<dbReference type="CDD" id="cd00995">
    <property type="entry name" value="PBP2_NikA_DppA_OppA_like"/>
    <property type="match status" value="1"/>
</dbReference>
<dbReference type="Gene3D" id="3.40.190.10">
    <property type="entry name" value="Periplasmic binding protein-like II"/>
    <property type="match status" value="1"/>
</dbReference>
<gene>
    <name evidence="4" type="ORF">GCM10023353_02520</name>
</gene>
<dbReference type="PANTHER" id="PTHR30290">
    <property type="entry name" value="PERIPLASMIC BINDING COMPONENT OF ABC TRANSPORTER"/>
    <property type="match status" value="1"/>
</dbReference>
<keyword evidence="1 2" id="KW-0732">Signal</keyword>
<evidence type="ECO:0000256" key="1">
    <source>
        <dbReference type="ARBA" id="ARBA00022729"/>
    </source>
</evidence>
<proteinExistence type="predicted"/>
<dbReference type="SUPFAM" id="SSF53850">
    <property type="entry name" value="Periplasmic binding protein-like II"/>
    <property type="match status" value="1"/>
</dbReference>
<reference evidence="5" key="1">
    <citation type="journal article" date="2019" name="Int. J. Syst. Evol. Microbiol.">
        <title>The Global Catalogue of Microorganisms (GCM) 10K type strain sequencing project: providing services to taxonomists for standard genome sequencing and annotation.</title>
        <authorList>
            <consortium name="The Broad Institute Genomics Platform"/>
            <consortium name="The Broad Institute Genome Sequencing Center for Infectious Disease"/>
            <person name="Wu L."/>
            <person name="Ma J."/>
        </authorList>
    </citation>
    <scope>NUCLEOTIDE SEQUENCE [LARGE SCALE GENOMIC DNA]</scope>
    <source>
        <strain evidence="5">JCM 18542</strain>
    </source>
</reference>
<dbReference type="InterPro" id="IPR030678">
    <property type="entry name" value="Peptide/Ni-bd"/>
</dbReference>
<evidence type="ECO:0000256" key="2">
    <source>
        <dbReference type="SAM" id="SignalP"/>
    </source>
</evidence>
<name>A0ABP9C2R3_9ACTN</name>